<keyword evidence="2" id="KW-0472">Membrane</keyword>
<dbReference type="EMBL" id="ML996281">
    <property type="protein sequence ID" value="KAF2728411.1"/>
    <property type="molecule type" value="Genomic_DNA"/>
</dbReference>
<keyword evidence="2" id="KW-1133">Transmembrane helix</keyword>
<reference evidence="3" key="1">
    <citation type="journal article" date="2020" name="Stud. Mycol.">
        <title>101 Dothideomycetes genomes: a test case for predicting lifestyles and emergence of pathogens.</title>
        <authorList>
            <person name="Haridas S."/>
            <person name="Albert R."/>
            <person name="Binder M."/>
            <person name="Bloem J."/>
            <person name="Labutti K."/>
            <person name="Salamov A."/>
            <person name="Andreopoulos B."/>
            <person name="Baker S."/>
            <person name="Barry K."/>
            <person name="Bills G."/>
            <person name="Bluhm B."/>
            <person name="Cannon C."/>
            <person name="Castanera R."/>
            <person name="Culley D."/>
            <person name="Daum C."/>
            <person name="Ezra D."/>
            <person name="Gonzalez J."/>
            <person name="Henrissat B."/>
            <person name="Kuo A."/>
            <person name="Liang C."/>
            <person name="Lipzen A."/>
            <person name="Lutzoni F."/>
            <person name="Magnuson J."/>
            <person name="Mondo S."/>
            <person name="Nolan M."/>
            <person name="Ohm R."/>
            <person name="Pangilinan J."/>
            <person name="Park H.-J."/>
            <person name="Ramirez L."/>
            <person name="Alfaro M."/>
            <person name="Sun H."/>
            <person name="Tritt A."/>
            <person name="Yoshinaga Y."/>
            <person name="Zwiers L.-H."/>
            <person name="Turgeon B."/>
            <person name="Goodwin S."/>
            <person name="Spatafora J."/>
            <person name="Crous P."/>
            <person name="Grigoriev I."/>
        </authorList>
    </citation>
    <scope>NUCLEOTIDE SEQUENCE</scope>
    <source>
        <strain evidence="3">CBS 125425</strain>
    </source>
</reference>
<dbReference type="OrthoDB" id="5344006at2759"/>
<protein>
    <recommendedName>
        <fullName evidence="5">MARVEL domain-containing protein</fullName>
    </recommendedName>
</protein>
<feature type="transmembrane region" description="Helical" evidence="2">
    <location>
        <begin position="85"/>
        <end position="105"/>
    </location>
</feature>
<dbReference type="PANTHER" id="PTHR39608:SF1">
    <property type="entry name" value="INTEGRAL MEMBRANE PROTEIN (AFU_ORTHOLOGUE AFUA_5G08640)"/>
    <property type="match status" value="1"/>
</dbReference>
<keyword evidence="4" id="KW-1185">Reference proteome</keyword>
<keyword evidence="2" id="KW-0812">Transmembrane</keyword>
<organism evidence="3 4">
    <name type="scientific">Polyplosphaeria fusca</name>
    <dbReference type="NCBI Taxonomy" id="682080"/>
    <lineage>
        <taxon>Eukaryota</taxon>
        <taxon>Fungi</taxon>
        <taxon>Dikarya</taxon>
        <taxon>Ascomycota</taxon>
        <taxon>Pezizomycotina</taxon>
        <taxon>Dothideomycetes</taxon>
        <taxon>Pleosporomycetidae</taxon>
        <taxon>Pleosporales</taxon>
        <taxon>Tetraplosphaeriaceae</taxon>
        <taxon>Polyplosphaeria</taxon>
    </lineage>
</organism>
<dbReference type="Proteomes" id="UP000799444">
    <property type="component" value="Unassembled WGS sequence"/>
</dbReference>
<evidence type="ECO:0000256" key="2">
    <source>
        <dbReference type="SAM" id="Phobius"/>
    </source>
</evidence>
<evidence type="ECO:0008006" key="5">
    <source>
        <dbReference type="Google" id="ProtNLM"/>
    </source>
</evidence>
<dbReference type="PANTHER" id="PTHR39608">
    <property type="entry name" value="INTEGRAL MEMBRANE PROTEIN (AFU_ORTHOLOGUE AFUA_5G08640)"/>
    <property type="match status" value="1"/>
</dbReference>
<evidence type="ECO:0000256" key="1">
    <source>
        <dbReference type="SAM" id="MobiDB-lite"/>
    </source>
</evidence>
<name>A0A9P4QPB0_9PLEO</name>
<feature type="region of interest" description="Disordered" evidence="1">
    <location>
        <begin position="189"/>
        <end position="217"/>
    </location>
</feature>
<feature type="transmembrane region" description="Helical" evidence="2">
    <location>
        <begin position="51"/>
        <end position="73"/>
    </location>
</feature>
<sequence length="243" mass="27275">MFRKDRVKPTHYPFLPFHILRSAQLVSSIIVAGIMFYFLRELSQAHYRLPWTFLLLLTVSLLTIVFLTATIVLHCCYGLNPILNLGLNSLLFILWAVGFALLAWWTSSTLSHVCNRANWDTNMGISICRVYKALFSFALLGLLSTLLALVLDVYVYRGANKRGKFTALQGMNEKRDIGEGDHVVAFNEDHESNPNPMAVKKNKKEKKRGGDGYEAVGGQFYDEDTAYQGASEQHGHSGTTAHS</sequence>
<accession>A0A9P4QPB0</accession>
<feature type="transmembrane region" description="Helical" evidence="2">
    <location>
        <begin position="20"/>
        <end position="39"/>
    </location>
</feature>
<evidence type="ECO:0000313" key="4">
    <source>
        <dbReference type="Proteomes" id="UP000799444"/>
    </source>
</evidence>
<evidence type="ECO:0000313" key="3">
    <source>
        <dbReference type="EMBL" id="KAF2728411.1"/>
    </source>
</evidence>
<gene>
    <name evidence="3" type="ORF">EJ04DRAFT_504099</name>
</gene>
<proteinExistence type="predicted"/>
<comment type="caution">
    <text evidence="3">The sequence shown here is derived from an EMBL/GenBank/DDBJ whole genome shotgun (WGS) entry which is preliminary data.</text>
</comment>
<dbReference type="AlphaFoldDB" id="A0A9P4QPB0"/>
<feature type="transmembrane region" description="Helical" evidence="2">
    <location>
        <begin position="133"/>
        <end position="155"/>
    </location>
</feature>